<feature type="signal peptide" evidence="7">
    <location>
        <begin position="1"/>
        <end position="20"/>
    </location>
</feature>
<proteinExistence type="predicted"/>
<dbReference type="FunFam" id="2.60.120.200:FF:000182">
    <property type="entry name" value="MAM and LDL-receptor class A domain-containing protein 1"/>
    <property type="match status" value="1"/>
</dbReference>
<dbReference type="Pfam" id="PF00057">
    <property type="entry name" value="Ldl_recept_a"/>
    <property type="match status" value="4"/>
</dbReference>
<dbReference type="SUPFAM" id="SSF57424">
    <property type="entry name" value="LDL receptor-like module"/>
    <property type="match status" value="6"/>
</dbReference>
<evidence type="ECO:0000256" key="2">
    <source>
        <dbReference type="ARBA" id="ARBA00023157"/>
    </source>
</evidence>
<keyword evidence="3" id="KW-0245">EGF-like domain</keyword>
<feature type="domain" description="MAM" evidence="9">
    <location>
        <begin position="310"/>
        <end position="474"/>
    </location>
</feature>
<feature type="domain" description="MAM" evidence="9">
    <location>
        <begin position="537"/>
        <end position="709"/>
    </location>
</feature>
<feature type="disulfide bond" evidence="4">
    <location>
        <begin position="1212"/>
        <end position="1227"/>
    </location>
</feature>
<feature type="domain" description="MAM" evidence="9">
    <location>
        <begin position="758"/>
        <end position="975"/>
    </location>
</feature>
<feature type="compositionally biased region" description="Polar residues" evidence="5">
    <location>
        <begin position="41"/>
        <end position="57"/>
    </location>
</feature>
<evidence type="ECO:0000256" key="7">
    <source>
        <dbReference type="SAM" id="SignalP"/>
    </source>
</evidence>
<evidence type="ECO:0000313" key="11">
    <source>
        <dbReference type="RefSeq" id="XP_032822243.1"/>
    </source>
</evidence>
<keyword evidence="6" id="KW-1133">Transmembrane helix</keyword>
<dbReference type="KEGG" id="pmrn:116949166"/>
<accession>A0AAJ7TT56</accession>
<sequence length="1659" mass="181645">MKRMVVVVCVLLAAATSLQARGPPPSHPPPLPWTPERWSSAPPQQQNESMGGSTPPSSVEEEEHRGGGFEDLVTCCNLSPQQNHHPSFSNDTTNCALECSLEDSRGWCGWEGGQSKESFTWTRETWDHLGPRVRNMSPLLDHTTNSSAGHMLVVIMNGTSGNRVAELRSPCLHSAGPDCTVSFWYYRHGPFVGPMELWLSEDKSETLLWYEPYEQPGSWLHAQVWLGRRAGPFRVSLRKLELGRYVGATAVDDLALVGCALPPPRAECPSTEPPAFRCSRSGACVEACLRCDLTDHCGDGSDEEDCDWTQQCDFESGLCDWRQASDDEDDFDWTLQRGPSSTPLTGPYTDHTLGTGAGTYLYIEASEPQAFGDRAVLMSRAFGPVSESAGCALRLHYHMWGRNVYRLAVYRRSHRNGRGQLLWARYGNRGDRWVRGNVTLAATQPFQVLVEGVVGDDYHSDIAIDDLSFINCPLFDGELPLLVTPTNPVASSTLLPNDCTKGEFVCRSDAACLSPGALCNFREDCADGSDEAHCVLPLCGFTDGVMCFWTVLRDNVGGGGSSNEEDGFRWSLGQGATVYPMESDHRPTVDHTTGEAEGWYLYADSSSGKFWEASDLVTPTIGRSGPNCHLVFWYHMEGVSIGLLQVLVSSMNVTYPLWMKNGDQGAGWRQARVLLGVRVRFQVIVRVRKGVGYLGDLAIDDLEFSDCAPPEPGTELCSASDFPCHNGLCVPAFSLCDFNNDCIDNSDEAPQICAGYPGHCNFEFDLCTWRQWYDADDADWTLSSGSSPLGGGGPMPTDHTLRDPRGHYLSLESTFPRLPGQLARISVPPISAGTRDCKLLFHYCMLGKGVGSLRIYRAELAGWLVSALDGKPQLSGRKLRRQPLSFSSASSSSSSSASSSTEALDGEDLELLVEQDGWQLLLNLTDQQEDAVWQREEVILDAPYPFSVIIEGLVGTGSRTAIALDDITFSMECTPVVVPPNNGSGDHDHCRGDQRPCATGGQCVHEEQLCDFRADCEDGSDESECGSACTFEQGDTCGWENSQSDCFNWVLGRGSPHGPRPPVDHTLGSEQGHFFFLEPTQSGRQGDKGHLKSGEFHQSSRLCTLSFWYYVSSATSGSLRIIVKTEYNLIEMWRSQPGEQVGVWRQALVPLKRLRNFVVILEGVRTHNYAGGTAIDDIDFLHCSPEDGAGSCLLSTDFHCANGQCVEPRITCDYKDDCGDNSDEVDCVSVAGSCDFNERGDEERNDVWCGWRNREEHNDFTWVLEPRGVSHGTGPTEDHTPNLSGGFLRVDTAGRSVGQRAGLVAPSIFPASFGLCRLRFWFFMSGSGHKAALRVYSQGESGAPILMFVARGDMGTQWKYANIEVSHSVPFRVVFEAEAGSEQPGSIALDDVSFTPSCNLTGAMCPENWYWCGEHQRMCLPSELVCDGREDCPGGSDEEHCPTPSLDTGCPPSTFLCGNGSCTPAAPLCYDPADCLVGQGGASDCWCWDVDCRNEGVCVLNGTTGICRCAHGWQGEHCLLPTPDAAHPSARPSRQNPAYSIEVWAAVVIAAALLLPLVLLAAFIQQRRRLQALSELDDDSFPIIKTDAWPKSDLTKLARSRRHGTQPSSFCNPLYRRHSDPTVGTAPVGLPATSRGRPDRYAQLCTLRQVGWPHGESHL</sequence>
<dbReference type="PANTHER" id="PTHR23282:SF140">
    <property type="entry name" value="MAM AND LDL-RECEPTOR CLASS A DOMAIN-CONTAINING PROTEIN 1"/>
    <property type="match status" value="1"/>
</dbReference>
<dbReference type="PROSITE" id="PS50068">
    <property type="entry name" value="LDLRA_2"/>
    <property type="match status" value="6"/>
</dbReference>
<dbReference type="Gene3D" id="4.10.400.10">
    <property type="entry name" value="Low-density Lipoprotein Receptor"/>
    <property type="match status" value="6"/>
</dbReference>
<dbReference type="SMART" id="SM00192">
    <property type="entry name" value="LDLa"/>
    <property type="match status" value="6"/>
</dbReference>
<dbReference type="InterPro" id="IPR000742">
    <property type="entry name" value="EGF"/>
</dbReference>
<dbReference type="PANTHER" id="PTHR23282">
    <property type="entry name" value="APICAL ENDOSOMAL GLYCOPROTEIN PRECURSOR"/>
    <property type="match status" value="1"/>
</dbReference>
<dbReference type="Proteomes" id="UP001318040">
    <property type="component" value="Chromosome 2"/>
</dbReference>
<dbReference type="GO" id="GO:0016020">
    <property type="term" value="C:membrane"/>
    <property type="evidence" value="ECO:0007669"/>
    <property type="project" value="InterPro"/>
</dbReference>
<feature type="domain" description="EGF-like" evidence="8">
    <location>
        <begin position="1486"/>
        <end position="1519"/>
    </location>
</feature>
<dbReference type="SUPFAM" id="SSF49899">
    <property type="entry name" value="Concanavalin A-like lectins/glucanases"/>
    <property type="match status" value="7"/>
</dbReference>
<dbReference type="PROSITE" id="PS01186">
    <property type="entry name" value="EGF_2"/>
    <property type="match status" value="1"/>
</dbReference>
<dbReference type="CDD" id="cd00112">
    <property type="entry name" value="LDLa"/>
    <property type="match status" value="6"/>
</dbReference>
<keyword evidence="7" id="KW-0732">Signal</keyword>
<feature type="domain" description="MAM" evidence="9">
    <location>
        <begin position="1027"/>
        <end position="1185"/>
    </location>
</feature>
<feature type="disulfide bond" evidence="3">
    <location>
        <begin position="1509"/>
        <end position="1518"/>
    </location>
</feature>
<dbReference type="Gene3D" id="2.60.120.200">
    <property type="match status" value="6"/>
</dbReference>
<dbReference type="PROSITE" id="PS00022">
    <property type="entry name" value="EGF_1"/>
    <property type="match status" value="1"/>
</dbReference>
<dbReference type="CDD" id="cd06263">
    <property type="entry name" value="MAM"/>
    <property type="match status" value="6"/>
</dbReference>
<dbReference type="SMART" id="SM00137">
    <property type="entry name" value="MAM"/>
    <property type="match status" value="6"/>
</dbReference>
<feature type="disulfide bond" evidence="4">
    <location>
        <begin position="519"/>
        <end position="534"/>
    </location>
</feature>
<dbReference type="InterPro" id="IPR002172">
    <property type="entry name" value="LDrepeatLR_classA_rpt"/>
</dbReference>
<comment type="caution">
    <text evidence="3">Lacks conserved residue(s) required for the propagation of feature annotation.</text>
</comment>
<keyword evidence="6" id="KW-0472">Membrane</keyword>
<organism evidence="10 11">
    <name type="scientific">Petromyzon marinus</name>
    <name type="common">Sea lamprey</name>
    <dbReference type="NCBI Taxonomy" id="7757"/>
    <lineage>
        <taxon>Eukaryota</taxon>
        <taxon>Metazoa</taxon>
        <taxon>Chordata</taxon>
        <taxon>Craniata</taxon>
        <taxon>Vertebrata</taxon>
        <taxon>Cyclostomata</taxon>
        <taxon>Hyperoartia</taxon>
        <taxon>Petromyzontiformes</taxon>
        <taxon>Petromyzontidae</taxon>
        <taxon>Petromyzon</taxon>
    </lineage>
</organism>
<feature type="chain" id="PRO_5042570814" evidence="7">
    <location>
        <begin position="21"/>
        <end position="1659"/>
    </location>
</feature>
<keyword evidence="1" id="KW-0677">Repeat</keyword>
<feature type="transmembrane region" description="Helical" evidence="6">
    <location>
        <begin position="1543"/>
        <end position="1564"/>
    </location>
</feature>
<dbReference type="InterPro" id="IPR036055">
    <property type="entry name" value="LDL_receptor-like_sf"/>
</dbReference>
<dbReference type="InterPro" id="IPR051560">
    <property type="entry name" value="MAM_domain-containing"/>
</dbReference>
<reference evidence="11" key="1">
    <citation type="submission" date="2025-08" db="UniProtKB">
        <authorList>
            <consortium name="RefSeq"/>
        </authorList>
    </citation>
    <scope>IDENTIFICATION</scope>
    <source>
        <tissue evidence="11">Sperm</tissue>
    </source>
</reference>
<evidence type="ECO:0000256" key="6">
    <source>
        <dbReference type="SAM" id="Phobius"/>
    </source>
</evidence>
<feature type="domain" description="MAM" evidence="9">
    <location>
        <begin position="97"/>
        <end position="261"/>
    </location>
</feature>
<feature type="disulfide bond" evidence="4">
    <location>
        <begin position="1010"/>
        <end position="1025"/>
    </location>
</feature>
<name>A0AAJ7TT56_PETMA</name>
<keyword evidence="2 3" id="KW-1015">Disulfide bond</keyword>
<feature type="disulfide bond" evidence="4">
    <location>
        <begin position="717"/>
        <end position="729"/>
    </location>
</feature>
<feature type="disulfide bond" evidence="4">
    <location>
        <begin position="291"/>
        <end position="306"/>
    </location>
</feature>
<evidence type="ECO:0000256" key="4">
    <source>
        <dbReference type="PROSITE-ProRule" id="PRU00124"/>
    </source>
</evidence>
<dbReference type="PROSITE" id="PS50026">
    <property type="entry name" value="EGF_3"/>
    <property type="match status" value="1"/>
</dbReference>
<dbReference type="InterPro" id="IPR013320">
    <property type="entry name" value="ConA-like_dom_sf"/>
</dbReference>
<dbReference type="RefSeq" id="XP_032822243.1">
    <property type="nucleotide sequence ID" value="XM_032966352.1"/>
</dbReference>
<keyword evidence="6" id="KW-0812">Transmembrane</keyword>
<evidence type="ECO:0000256" key="5">
    <source>
        <dbReference type="SAM" id="MobiDB-lite"/>
    </source>
</evidence>
<keyword evidence="10" id="KW-1185">Reference proteome</keyword>
<feature type="region of interest" description="Disordered" evidence="5">
    <location>
        <begin position="784"/>
        <end position="803"/>
    </location>
</feature>
<dbReference type="PROSITE" id="PS01209">
    <property type="entry name" value="LDLRA_1"/>
    <property type="match status" value="6"/>
</dbReference>
<evidence type="ECO:0000256" key="3">
    <source>
        <dbReference type="PROSITE-ProRule" id="PRU00076"/>
    </source>
</evidence>
<feature type="disulfide bond" evidence="4">
    <location>
        <begin position="1426"/>
        <end position="1441"/>
    </location>
</feature>
<dbReference type="InterPro" id="IPR023415">
    <property type="entry name" value="LDLR_class-A_CS"/>
</dbReference>
<feature type="compositionally biased region" description="Low complexity" evidence="5">
    <location>
        <begin position="885"/>
        <end position="900"/>
    </location>
</feature>
<gene>
    <name evidence="11" type="primary">MALRD1</name>
</gene>
<dbReference type="Pfam" id="PF00629">
    <property type="entry name" value="MAM"/>
    <property type="match status" value="7"/>
</dbReference>
<evidence type="ECO:0000259" key="9">
    <source>
        <dbReference type="PROSITE" id="PS50060"/>
    </source>
</evidence>
<evidence type="ECO:0000313" key="10">
    <source>
        <dbReference type="Proteomes" id="UP001318040"/>
    </source>
</evidence>
<evidence type="ECO:0000256" key="1">
    <source>
        <dbReference type="ARBA" id="ARBA00022737"/>
    </source>
</evidence>
<dbReference type="PROSITE" id="PS50060">
    <property type="entry name" value="MAM_2"/>
    <property type="match status" value="6"/>
</dbReference>
<feature type="domain" description="MAM" evidence="9">
    <location>
        <begin position="1232"/>
        <end position="1400"/>
    </location>
</feature>
<protein>
    <submittedName>
        <fullName evidence="11">MAM and LDL-receptor class A domain-containing protein 1</fullName>
    </submittedName>
</protein>
<feature type="region of interest" description="Disordered" evidence="5">
    <location>
        <begin position="879"/>
        <end position="901"/>
    </location>
</feature>
<dbReference type="InterPro" id="IPR000998">
    <property type="entry name" value="MAM_dom"/>
</dbReference>
<feature type="disulfide bond" evidence="4">
    <location>
        <begin position="724"/>
        <end position="742"/>
    </location>
</feature>
<dbReference type="PRINTS" id="PR00261">
    <property type="entry name" value="LDLRECEPTOR"/>
</dbReference>
<feature type="region of interest" description="Disordered" evidence="5">
    <location>
        <begin position="19"/>
        <end position="66"/>
    </location>
</feature>
<evidence type="ECO:0000259" key="8">
    <source>
        <dbReference type="PROSITE" id="PS50026"/>
    </source>
</evidence>
<feature type="disulfide bond" evidence="4">
    <location>
        <begin position="1200"/>
        <end position="1218"/>
    </location>
</feature>
<feature type="compositionally biased region" description="Pro residues" evidence="5">
    <location>
        <begin position="22"/>
        <end position="33"/>
    </location>
</feature>